<evidence type="ECO:0000256" key="1">
    <source>
        <dbReference type="SAM" id="Coils"/>
    </source>
</evidence>
<accession>A0AB38BEU2</accession>
<evidence type="ECO:0000313" key="4">
    <source>
        <dbReference type="Proteomes" id="UP000199686"/>
    </source>
</evidence>
<protein>
    <submittedName>
        <fullName evidence="3">Transposase</fullName>
    </submittedName>
</protein>
<reference evidence="3 4" key="1">
    <citation type="submission" date="2016-10" db="EMBL/GenBank/DDBJ databases">
        <authorList>
            <person name="Varghese N."/>
            <person name="Submissions S."/>
        </authorList>
    </citation>
    <scope>NUCLEOTIDE SEQUENCE [LARGE SCALE GENOMIC DNA]</scope>
    <source>
        <strain evidence="3 4">DSM 2094</strain>
    </source>
</reference>
<comment type="caution">
    <text evidence="3">The sequence shown here is derived from an EMBL/GenBank/DDBJ whole genome shotgun (WGS) entry which is preliminary data.</text>
</comment>
<dbReference type="PANTHER" id="PTHR33408:SF2">
    <property type="entry name" value="TRANSPOSASE DDE DOMAIN-CONTAINING PROTEIN"/>
    <property type="match status" value="1"/>
</dbReference>
<evidence type="ECO:0000313" key="3">
    <source>
        <dbReference type="EMBL" id="SFH52247.1"/>
    </source>
</evidence>
<keyword evidence="1" id="KW-0175">Coiled coil</keyword>
<dbReference type="AlphaFoldDB" id="A0AB38BEU2"/>
<dbReference type="PANTHER" id="PTHR33408">
    <property type="entry name" value="TRANSPOSASE"/>
    <property type="match status" value="1"/>
</dbReference>
<dbReference type="InterPro" id="IPR008490">
    <property type="entry name" value="Transposase_InsH_N"/>
</dbReference>
<feature type="non-terminal residue" evidence="3">
    <location>
        <position position="314"/>
    </location>
</feature>
<feature type="domain" description="Transposase InsH N-terminal" evidence="2">
    <location>
        <begin position="20"/>
        <end position="105"/>
    </location>
</feature>
<dbReference type="RefSeq" id="WP_143071383.1">
    <property type="nucleotide sequence ID" value="NZ_FOQC01000002.1"/>
</dbReference>
<name>A0AB38BEU2_9LACT</name>
<proteinExistence type="predicted"/>
<dbReference type="EMBL" id="FOQC01000002">
    <property type="protein sequence ID" value="SFH52247.1"/>
    <property type="molecule type" value="Genomic_DNA"/>
</dbReference>
<evidence type="ECO:0000259" key="2">
    <source>
        <dbReference type="Pfam" id="PF05598"/>
    </source>
</evidence>
<dbReference type="Proteomes" id="UP000199686">
    <property type="component" value="Unassembled WGS sequence"/>
</dbReference>
<organism evidence="3 4">
    <name type="scientific">Trichococcus flocculiformis</name>
    <dbReference type="NCBI Taxonomy" id="82803"/>
    <lineage>
        <taxon>Bacteria</taxon>
        <taxon>Bacillati</taxon>
        <taxon>Bacillota</taxon>
        <taxon>Bacilli</taxon>
        <taxon>Lactobacillales</taxon>
        <taxon>Carnobacteriaceae</taxon>
        <taxon>Trichococcus</taxon>
    </lineage>
</organism>
<gene>
    <name evidence="3" type="ORF">SAMN04488507_1002193</name>
</gene>
<sequence>MYQNYSTMETALPLQVTFSIPENHEARLISRFVDAIPQEFLLEDTSHTGRPAFHPAMMLKMCLFAYSRSVFSGRNIERLNEESIPMKWLTGDTAVTYKTINNFRSSEHATKLIKYSFILFSSLLSDNGLIKDDALFIDGTKLQADANIYSFTWKKAIDRNETNLNQKVSDLYEELIQSEVNLCLSQEQLEDSSGIEALVEAIEEELAQVEQVIAEEKQVPKGGSVHKRRRRTLKKYLNKCIKDLLPRKQKYEQDQETFQGRNSFSKTDPDATFMCMKEDPMKNRELKPGYNLQVASNSQYILGFDIFANPTDTR</sequence>
<dbReference type="Pfam" id="PF05598">
    <property type="entry name" value="DUF772"/>
    <property type="match status" value="1"/>
</dbReference>
<feature type="coiled-coil region" evidence="1">
    <location>
        <begin position="192"/>
        <end position="219"/>
    </location>
</feature>